<dbReference type="InterPro" id="IPR029016">
    <property type="entry name" value="GAF-like_dom_sf"/>
</dbReference>
<dbReference type="PANTHER" id="PTHR43102:SF2">
    <property type="entry name" value="GAF DOMAIN-CONTAINING PROTEIN"/>
    <property type="match status" value="1"/>
</dbReference>
<dbReference type="InterPro" id="IPR001932">
    <property type="entry name" value="PPM-type_phosphatase-like_dom"/>
</dbReference>
<dbReference type="PANTHER" id="PTHR43102">
    <property type="entry name" value="SLR1143 PROTEIN"/>
    <property type="match status" value="1"/>
</dbReference>
<dbReference type="SUPFAM" id="SSF55781">
    <property type="entry name" value="GAF domain-like"/>
    <property type="match status" value="1"/>
</dbReference>
<dbReference type="Gene3D" id="3.60.40.10">
    <property type="entry name" value="PPM-type phosphatase domain"/>
    <property type="match status" value="1"/>
</dbReference>
<name>A0A098BHE5_9NOCA</name>
<dbReference type="eggNOG" id="COG2203">
    <property type="taxonomic scope" value="Bacteria"/>
</dbReference>
<dbReference type="eggNOG" id="COG2208">
    <property type="taxonomic scope" value="Bacteria"/>
</dbReference>
<organism evidence="1 2">
    <name type="scientific">Rhodococcus ruber</name>
    <dbReference type="NCBI Taxonomy" id="1830"/>
    <lineage>
        <taxon>Bacteria</taxon>
        <taxon>Bacillati</taxon>
        <taxon>Actinomycetota</taxon>
        <taxon>Actinomycetes</taxon>
        <taxon>Mycobacteriales</taxon>
        <taxon>Nocardiaceae</taxon>
        <taxon>Rhodococcus</taxon>
    </lineage>
</organism>
<dbReference type="Gene3D" id="3.30.450.40">
    <property type="match status" value="1"/>
</dbReference>
<dbReference type="RefSeq" id="WP_010595207.1">
    <property type="nucleotide sequence ID" value="NZ_CP023714.1"/>
</dbReference>
<dbReference type="AlphaFoldDB" id="A0A098BHE5"/>
<dbReference type="Proteomes" id="UP000042997">
    <property type="component" value="Unassembled WGS sequence"/>
</dbReference>
<sequence length="413" mass="44628">MTTDTSHIPDDLEDERVRDLERLEVLDTPPEDRFDHITRMARHVFGVPMASVALLDRDRLWFKSLQGLDLVQVPREESMCKTTIARIYRHPGDPTLIVEDAAADPRFAGIPGVGGDDGVRFYAGYPLYGPAGHPVGTFCIYDTEPRTLGPDQLDAFAELAEWAQRELQRADELDRAAAMQSQLLPRPLTGLPGYEVQAVCIPAFVVGGDFYDHYLLRGGLVVTVADVMGKGLGAAILSSAVRSTFRGASRVMERFSHAEACSVLDTGAALSAAAENLTDDCEHTGTFVTVFHAAVEFASGSVDYVDAGHGLAAIRRTDGSVAPLAGTGLPVGVLRETSWQAQCTRLEPGDTLVICSDGLLDLLDEHSDRAALYRFVAEHATPHDLTRAARALAEGNAPMDDVTVVAVRRCEDA</sequence>
<dbReference type="Pfam" id="PF07228">
    <property type="entry name" value="SpoIIE"/>
    <property type="match status" value="1"/>
</dbReference>
<protein>
    <submittedName>
        <fullName evidence="1">Serine phosphatase</fullName>
    </submittedName>
</protein>
<dbReference type="SUPFAM" id="SSF81606">
    <property type="entry name" value="PP2C-like"/>
    <property type="match status" value="1"/>
</dbReference>
<dbReference type="SMART" id="SM00065">
    <property type="entry name" value="GAF"/>
    <property type="match status" value="1"/>
</dbReference>
<dbReference type="Pfam" id="PF01590">
    <property type="entry name" value="GAF"/>
    <property type="match status" value="1"/>
</dbReference>
<evidence type="ECO:0000313" key="1">
    <source>
        <dbReference type="EMBL" id="CDZ88148.1"/>
    </source>
</evidence>
<dbReference type="EMBL" id="CCSD01000049">
    <property type="protein sequence ID" value="CDZ88148.1"/>
    <property type="molecule type" value="Genomic_DNA"/>
</dbReference>
<proteinExistence type="predicted"/>
<dbReference type="OrthoDB" id="9151676at2"/>
<dbReference type="InterPro" id="IPR036457">
    <property type="entry name" value="PPM-type-like_dom_sf"/>
</dbReference>
<reference evidence="1 2" key="1">
    <citation type="journal article" date="2014" name="Genome Announc.">
        <title>Draft Genome Sequence of Propane- and Butane-Oxidizing Actinobacterium Rhodococcus ruber IEGM 231.</title>
        <authorList>
            <person name="Ivshina I.B."/>
            <person name="Kuyukina M.S."/>
            <person name="Krivoruchko A.V."/>
            <person name="Barbe V."/>
            <person name="Fischer C."/>
        </authorList>
    </citation>
    <scope>NUCLEOTIDE SEQUENCE [LARGE SCALE GENOMIC DNA]</scope>
</reference>
<dbReference type="SMART" id="SM00331">
    <property type="entry name" value="PP2C_SIG"/>
    <property type="match status" value="1"/>
</dbReference>
<gene>
    <name evidence="1" type="ORF">RHRU231_390065</name>
</gene>
<dbReference type="InterPro" id="IPR003018">
    <property type="entry name" value="GAF"/>
</dbReference>
<dbReference type="KEGG" id="rrz:CS378_02410"/>
<dbReference type="GeneID" id="66835720"/>
<accession>A0A098BHE5</accession>
<evidence type="ECO:0000313" key="2">
    <source>
        <dbReference type="Proteomes" id="UP000042997"/>
    </source>
</evidence>